<dbReference type="InterPro" id="IPR036594">
    <property type="entry name" value="Meth_synthase_dom"/>
</dbReference>
<accession>A0ABU6J607</accession>
<name>A0ABU6J607_9BURK</name>
<keyword evidence="4" id="KW-1185">Reference proteome</keyword>
<protein>
    <submittedName>
        <fullName evidence="3">MerR family transcriptional regulator</fullName>
    </submittedName>
</protein>
<dbReference type="RefSeq" id="WP_326505795.1">
    <property type="nucleotide sequence ID" value="NZ_JAWIIV010000005.1"/>
</dbReference>
<dbReference type="CDD" id="cd02065">
    <property type="entry name" value="B12-binding_like"/>
    <property type="match status" value="1"/>
</dbReference>
<evidence type="ECO:0000313" key="3">
    <source>
        <dbReference type="EMBL" id="MEC4719071.1"/>
    </source>
</evidence>
<dbReference type="Gene3D" id="1.10.1240.10">
    <property type="entry name" value="Methionine synthase domain"/>
    <property type="match status" value="1"/>
</dbReference>
<dbReference type="InterPro" id="IPR006158">
    <property type="entry name" value="Cobalamin-bd"/>
</dbReference>
<feature type="domain" description="HTH merR-type" evidence="1">
    <location>
        <begin position="7"/>
        <end position="64"/>
    </location>
</feature>
<dbReference type="EMBL" id="JAWIIV010000005">
    <property type="protein sequence ID" value="MEC4719071.1"/>
    <property type="molecule type" value="Genomic_DNA"/>
</dbReference>
<proteinExistence type="predicted"/>
<dbReference type="InterPro" id="IPR009061">
    <property type="entry name" value="DNA-bd_dom_put_sf"/>
</dbReference>
<dbReference type="InterPro" id="IPR036724">
    <property type="entry name" value="Cobalamin-bd_sf"/>
</dbReference>
<evidence type="ECO:0000313" key="4">
    <source>
        <dbReference type="Proteomes" id="UP001352263"/>
    </source>
</evidence>
<reference evidence="3 4" key="1">
    <citation type="submission" date="2023-10" db="EMBL/GenBank/DDBJ databases">
        <title>Noviherbaspirillum sp. CPCC 100848 genome assembly.</title>
        <authorList>
            <person name="Li X.Y."/>
            <person name="Fang X.M."/>
        </authorList>
    </citation>
    <scope>NUCLEOTIDE SEQUENCE [LARGE SCALE GENOMIC DNA]</scope>
    <source>
        <strain evidence="3 4">CPCC 100848</strain>
    </source>
</reference>
<dbReference type="SMART" id="SM00422">
    <property type="entry name" value="HTH_MERR"/>
    <property type="match status" value="1"/>
</dbReference>
<dbReference type="CDD" id="cd01104">
    <property type="entry name" value="HTH_MlrA-CarA"/>
    <property type="match status" value="1"/>
</dbReference>
<sequence length="310" mass="34504">MTFDTSPLSIGSVERETGLSKDTLRIWERRYGFPQPGRDAFGERVYALEDVRKLQLLKRLIDIGHRPGKIVDRNVEELQALAQGIPRTALPLQNEDGEREELQHYLELCKTHRFEDFRRALAQDLLRMGLFGCVVNIIAPLNHMVGRHWANGSLAVFEEHLYTESVQVVLRNAIAAIPRHHGAGGQPRVLLTTFPQEQHGLGLLMAEAIFALEGANCISLGVQTPITEIVRAAQTQHADIVALSFSSAMNGNQALEGLRNLRASLPADTEIWIGGGCALLARRPPPDVIVLDLHDLAGQLDGWHRRRNPQ</sequence>
<organism evidence="3 4">
    <name type="scientific">Noviherbaspirillum album</name>
    <dbReference type="NCBI Taxonomy" id="3080276"/>
    <lineage>
        <taxon>Bacteria</taxon>
        <taxon>Pseudomonadati</taxon>
        <taxon>Pseudomonadota</taxon>
        <taxon>Betaproteobacteria</taxon>
        <taxon>Burkholderiales</taxon>
        <taxon>Oxalobacteraceae</taxon>
        <taxon>Noviherbaspirillum</taxon>
    </lineage>
</organism>
<feature type="domain" description="B12-binding" evidence="2">
    <location>
        <begin position="186"/>
        <end position="310"/>
    </location>
</feature>
<evidence type="ECO:0000259" key="2">
    <source>
        <dbReference type="PROSITE" id="PS51332"/>
    </source>
</evidence>
<dbReference type="SUPFAM" id="SSF52242">
    <property type="entry name" value="Cobalamin (vitamin B12)-binding domain"/>
    <property type="match status" value="1"/>
</dbReference>
<dbReference type="Proteomes" id="UP001352263">
    <property type="component" value="Unassembled WGS sequence"/>
</dbReference>
<gene>
    <name evidence="3" type="ORF">RY831_07920</name>
</gene>
<comment type="caution">
    <text evidence="3">The sequence shown here is derived from an EMBL/GenBank/DDBJ whole genome shotgun (WGS) entry which is preliminary data.</text>
</comment>
<dbReference type="Gene3D" id="1.10.1660.10">
    <property type="match status" value="1"/>
</dbReference>
<dbReference type="InterPro" id="IPR000551">
    <property type="entry name" value="MerR-type_HTH_dom"/>
</dbReference>
<evidence type="ECO:0000259" key="1">
    <source>
        <dbReference type="PROSITE" id="PS50937"/>
    </source>
</evidence>
<dbReference type="SUPFAM" id="SSF46955">
    <property type="entry name" value="Putative DNA-binding domain"/>
    <property type="match status" value="1"/>
</dbReference>
<dbReference type="PROSITE" id="PS51332">
    <property type="entry name" value="B12_BINDING"/>
    <property type="match status" value="1"/>
</dbReference>
<dbReference type="PROSITE" id="PS50937">
    <property type="entry name" value="HTH_MERR_2"/>
    <property type="match status" value="1"/>
</dbReference>
<dbReference type="Gene3D" id="3.40.50.280">
    <property type="entry name" value="Cobalamin-binding domain"/>
    <property type="match status" value="1"/>
</dbReference>
<dbReference type="Pfam" id="PF13411">
    <property type="entry name" value="MerR_1"/>
    <property type="match status" value="1"/>
</dbReference>
<dbReference type="Pfam" id="PF02310">
    <property type="entry name" value="B12-binding"/>
    <property type="match status" value="1"/>
</dbReference>